<gene>
    <name evidence="7" type="ORF">I7X39_07720</name>
</gene>
<comment type="subcellular location">
    <subcellularLocation>
        <location evidence="1">Membrane</location>
    </subcellularLocation>
</comment>
<dbReference type="Proteomes" id="UP000613266">
    <property type="component" value="Unassembled WGS sequence"/>
</dbReference>
<name>A0A931IZQ1_9BURK</name>
<comment type="similarity">
    <text evidence="3">Belongs to the methyl-accepting chemotaxis (MCP) protein family.</text>
</comment>
<keyword evidence="2" id="KW-0488">Methylation</keyword>
<dbReference type="SUPFAM" id="SSF58104">
    <property type="entry name" value="Methyl-accepting chemotaxis protein (MCP) signaling domain"/>
    <property type="match status" value="1"/>
</dbReference>
<dbReference type="GO" id="GO:0006935">
    <property type="term" value="P:chemotaxis"/>
    <property type="evidence" value="ECO:0007669"/>
    <property type="project" value="InterPro"/>
</dbReference>
<dbReference type="InterPro" id="IPR013587">
    <property type="entry name" value="Nitrate/nitrite_sensing"/>
</dbReference>
<evidence type="ECO:0000256" key="4">
    <source>
        <dbReference type="PROSITE-ProRule" id="PRU00284"/>
    </source>
</evidence>
<protein>
    <submittedName>
        <fullName evidence="7">Nitrate- and nitrite sensing domain-containing protein</fullName>
    </submittedName>
</protein>
<dbReference type="GO" id="GO:0005886">
    <property type="term" value="C:plasma membrane"/>
    <property type="evidence" value="ECO:0007669"/>
    <property type="project" value="TreeGrafter"/>
</dbReference>
<keyword evidence="8" id="KW-1185">Reference proteome</keyword>
<dbReference type="InterPro" id="IPR004090">
    <property type="entry name" value="Chemotax_Me-accpt_rcpt"/>
</dbReference>
<dbReference type="PANTHER" id="PTHR43531">
    <property type="entry name" value="PROTEIN ICFG"/>
    <property type="match status" value="1"/>
</dbReference>
<dbReference type="GO" id="GO:0004888">
    <property type="term" value="F:transmembrane signaling receptor activity"/>
    <property type="evidence" value="ECO:0007669"/>
    <property type="project" value="InterPro"/>
</dbReference>
<evidence type="ECO:0000259" key="6">
    <source>
        <dbReference type="PROSITE" id="PS50885"/>
    </source>
</evidence>
<organism evidence="7 8">
    <name type="scientific">Inhella proteolytica</name>
    <dbReference type="NCBI Taxonomy" id="2795029"/>
    <lineage>
        <taxon>Bacteria</taxon>
        <taxon>Pseudomonadati</taxon>
        <taxon>Pseudomonadota</taxon>
        <taxon>Betaproteobacteria</taxon>
        <taxon>Burkholderiales</taxon>
        <taxon>Sphaerotilaceae</taxon>
        <taxon>Inhella</taxon>
    </lineage>
</organism>
<reference evidence="7" key="1">
    <citation type="submission" date="2020-12" db="EMBL/GenBank/DDBJ databases">
        <title>The genome sequence of Inhella sp. 1Y17.</title>
        <authorList>
            <person name="Liu Y."/>
        </authorList>
    </citation>
    <scope>NUCLEOTIDE SEQUENCE</scope>
    <source>
        <strain evidence="7">1Y17</strain>
    </source>
</reference>
<evidence type="ECO:0000259" key="5">
    <source>
        <dbReference type="PROSITE" id="PS50111"/>
    </source>
</evidence>
<comment type="caution">
    <text evidence="7">The sequence shown here is derived from an EMBL/GenBank/DDBJ whole genome shotgun (WGS) entry which is preliminary data.</text>
</comment>
<dbReference type="Pfam" id="PF00672">
    <property type="entry name" value="HAMP"/>
    <property type="match status" value="1"/>
</dbReference>
<dbReference type="InterPro" id="IPR004089">
    <property type="entry name" value="MCPsignal_dom"/>
</dbReference>
<evidence type="ECO:0000256" key="3">
    <source>
        <dbReference type="ARBA" id="ARBA00029447"/>
    </source>
</evidence>
<accession>A0A931IZQ1</accession>
<evidence type="ECO:0000313" key="7">
    <source>
        <dbReference type="EMBL" id="MBH9576789.1"/>
    </source>
</evidence>
<dbReference type="FunFam" id="1.10.287.950:FF:000001">
    <property type="entry name" value="Methyl-accepting chemotaxis sensory transducer"/>
    <property type="match status" value="1"/>
</dbReference>
<dbReference type="InterPro" id="IPR051310">
    <property type="entry name" value="MCP_chemotaxis"/>
</dbReference>
<sequence>MLALPSARLLQGDWRTWQVAEREAAGIAPATELLQWVRLTQQHRGLSAGLLAGDGSQADARSAKQAQVQASAERVLAALAPFEPAGLPQRGAELQQQAQSLMQAVAQRQLDGSQSLRRHSTLIDQQLRLLQDLAQTSGLAQDAQPALLNLQAGVLTQLPRLTEQLGQLRARGTRALGSASIGPEDRARIEAQIEQAQQLLAQGQRAFDLAIAARPRELAPLAIPLAEARQAALAALALSHAQLVEGQQPSLKPATFYAQQTQQIDRQFALMDRALELLREQVLAQARAARQAIAVLLGSLLLLSGLAGWILWRVAAHTSAAIGQAVDLARAVAQGDLRGQVDVDSRDETGQLLGALQRMNEQLTGVVAGVRQNADGVATAATQIAQGNQDLSNRTEQQASALEQTAASMEQLGATVRQNAAHAQQANQLALGTADMAQRGGSVMQQVVQTMHGIQESSRRIEAIIGVIDGIAFQTNILALNAAVEAARAGEQGRGFAVVASEVRALAQRSADAAREIKGLIDTSVTRVEHGNRLVDEAGQTIAEVVQQAERLRVLMAQISTASAEQSSGVQQVGQAVSEMDRVTQQNAALVEQSAAAAESLQQQAQQLVDAVAVFRLRLR</sequence>
<dbReference type="Pfam" id="PF00015">
    <property type="entry name" value="MCPsignal"/>
    <property type="match status" value="1"/>
</dbReference>
<dbReference type="AlphaFoldDB" id="A0A931IZQ1"/>
<dbReference type="PROSITE" id="PS50111">
    <property type="entry name" value="CHEMOTAXIS_TRANSDUC_2"/>
    <property type="match status" value="1"/>
</dbReference>
<proteinExistence type="inferred from homology"/>
<evidence type="ECO:0000256" key="2">
    <source>
        <dbReference type="ARBA" id="ARBA00022481"/>
    </source>
</evidence>
<dbReference type="CDD" id="cd06225">
    <property type="entry name" value="HAMP"/>
    <property type="match status" value="1"/>
</dbReference>
<dbReference type="PRINTS" id="PR00260">
    <property type="entry name" value="CHEMTRNSDUCR"/>
</dbReference>
<evidence type="ECO:0000256" key="1">
    <source>
        <dbReference type="ARBA" id="ARBA00004370"/>
    </source>
</evidence>
<dbReference type="InterPro" id="IPR003660">
    <property type="entry name" value="HAMP_dom"/>
</dbReference>
<dbReference type="GO" id="GO:0007165">
    <property type="term" value="P:signal transduction"/>
    <property type="evidence" value="ECO:0007669"/>
    <property type="project" value="UniProtKB-KW"/>
</dbReference>
<dbReference type="SMART" id="SM00304">
    <property type="entry name" value="HAMP"/>
    <property type="match status" value="1"/>
</dbReference>
<feature type="domain" description="HAMP" evidence="6">
    <location>
        <begin position="316"/>
        <end position="368"/>
    </location>
</feature>
<dbReference type="SMART" id="SM00283">
    <property type="entry name" value="MA"/>
    <property type="match status" value="1"/>
</dbReference>
<dbReference type="EMBL" id="JAEDAK010000004">
    <property type="protein sequence ID" value="MBH9576789.1"/>
    <property type="molecule type" value="Genomic_DNA"/>
</dbReference>
<dbReference type="PROSITE" id="PS50885">
    <property type="entry name" value="HAMP"/>
    <property type="match status" value="1"/>
</dbReference>
<evidence type="ECO:0000313" key="8">
    <source>
        <dbReference type="Proteomes" id="UP000613266"/>
    </source>
</evidence>
<dbReference type="PANTHER" id="PTHR43531:SF14">
    <property type="entry name" value="METHYL-ACCEPTING CHEMOTAXIS PROTEIN I-RELATED"/>
    <property type="match status" value="1"/>
</dbReference>
<feature type="domain" description="Methyl-accepting transducer" evidence="5">
    <location>
        <begin position="373"/>
        <end position="602"/>
    </location>
</feature>
<dbReference type="Gene3D" id="1.10.287.950">
    <property type="entry name" value="Methyl-accepting chemotaxis protein"/>
    <property type="match status" value="1"/>
</dbReference>
<dbReference type="CDD" id="cd11386">
    <property type="entry name" value="MCP_signal"/>
    <property type="match status" value="1"/>
</dbReference>
<keyword evidence="4" id="KW-0807">Transducer</keyword>
<dbReference type="Pfam" id="PF08376">
    <property type="entry name" value="NIT"/>
    <property type="match status" value="1"/>
</dbReference>